<dbReference type="Pfam" id="PF00395">
    <property type="entry name" value="SLH"/>
    <property type="match status" value="3"/>
</dbReference>
<dbReference type="SMART" id="SM00635">
    <property type="entry name" value="BID_2"/>
    <property type="match status" value="4"/>
</dbReference>
<dbReference type="InterPro" id="IPR003343">
    <property type="entry name" value="Big_2"/>
</dbReference>
<dbReference type="SUPFAM" id="SSF49899">
    <property type="entry name" value="Concanavalin A-like lectins/glucanases"/>
    <property type="match status" value="1"/>
</dbReference>
<dbReference type="InterPro" id="IPR001119">
    <property type="entry name" value="SLH_dom"/>
</dbReference>
<proteinExistence type="predicted"/>
<dbReference type="Pfam" id="PF02368">
    <property type="entry name" value="Big_2"/>
    <property type="match status" value="1"/>
</dbReference>
<feature type="region of interest" description="Disordered" evidence="1">
    <location>
        <begin position="818"/>
        <end position="857"/>
    </location>
</feature>
<protein>
    <recommendedName>
        <fullName evidence="7">S-layer homology domain-containing protein</fullName>
    </recommendedName>
</protein>
<gene>
    <name evidence="5" type="ORF">EJQ19_02935</name>
</gene>
<dbReference type="InterPro" id="IPR003961">
    <property type="entry name" value="FN3_dom"/>
</dbReference>
<dbReference type="InterPro" id="IPR013320">
    <property type="entry name" value="ConA-like_dom_sf"/>
</dbReference>
<dbReference type="RefSeq" id="WP_126139705.1">
    <property type="nucleotide sequence ID" value="NZ_RXHU01000011.1"/>
</dbReference>
<evidence type="ECO:0000313" key="6">
    <source>
        <dbReference type="Proteomes" id="UP000276128"/>
    </source>
</evidence>
<dbReference type="SMART" id="SM00060">
    <property type="entry name" value="FN3"/>
    <property type="match status" value="1"/>
</dbReference>
<dbReference type="SUPFAM" id="SSF49265">
    <property type="entry name" value="Fibronectin type III"/>
    <property type="match status" value="1"/>
</dbReference>
<evidence type="ECO:0008006" key="7">
    <source>
        <dbReference type="Google" id="ProtNLM"/>
    </source>
</evidence>
<dbReference type="InterPro" id="IPR013783">
    <property type="entry name" value="Ig-like_fold"/>
</dbReference>
<evidence type="ECO:0000256" key="1">
    <source>
        <dbReference type="SAM" id="MobiDB-lite"/>
    </source>
</evidence>
<feature type="chain" id="PRO_5019211388" description="S-layer homology domain-containing protein" evidence="2">
    <location>
        <begin position="31"/>
        <end position="1043"/>
    </location>
</feature>
<feature type="domain" description="SLH" evidence="4">
    <location>
        <begin position="855"/>
        <end position="918"/>
    </location>
</feature>
<dbReference type="InterPro" id="IPR036116">
    <property type="entry name" value="FN3_sf"/>
</dbReference>
<dbReference type="Proteomes" id="UP000276128">
    <property type="component" value="Unassembled WGS sequence"/>
</dbReference>
<feature type="signal peptide" evidence="2">
    <location>
        <begin position="1"/>
        <end position="30"/>
    </location>
</feature>
<dbReference type="Gene3D" id="2.60.40.1080">
    <property type="match status" value="4"/>
</dbReference>
<dbReference type="Gene3D" id="2.60.40.10">
    <property type="entry name" value="Immunoglobulins"/>
    <property type="match status" value="1"/>
</dbReference>
<feature type="domain" description="SLH" evidence="4">
    <location>
        <begin position="982"/>
        <end position="1043"/>
    </location>
</feature>
<dbReference type="Pfam" id="PF00041">
    <property type="entry name" value="fn3"/>
    <property type="match status" value="1"/>
</dbReference>
<evidence type="ECO:0000259" key="4">
    <source>
        <dbReference type="PROSITE" id="PS51272"/>
    </source>
</evidence>
<evidence type="ECO:0000313" key="5">
    <source>
        <dbReference type="EMBL" id="RTE11254.1"/>
    </source>
</evidence>
<dbReference type="SUPFAM" id="SSF49373">
    <property type="entry name" value="Invasin/intimin cell-adhesion fragments"/>
    <property type="match status" value="4"/>
</dbReference>
<reference evidence="5 6" key="1">
    <citation type="submission" date="2018-12" db="EMBL/GenBank/DDBJ databases">
        <title>Bacillus ochoae sp. nov., Paenibacillus whitsoniae sp. nov., Paenibacillus spiritus sp. nov. Isolated from the Mars Exploration Rover during spacecraft assembly.</title>
        <authorList>
            <person name="Seuylemezian A."/>
            <person name="Vaishampayan P."/>
        </authorList>
    </citation>
    <scope>NUCLEOTIDE SEQUENCE [LARGE SCALE GENOMIC DNA]</scope>
    <source>
        <strain evidence="5 6">MER 54</strain>
    </source>
</reference>
<name>A0A430JJM5_9BACL</name>
<comment type="caution">
    <text evidence="5">The sequence shown here is derived from an EMBL/GenBank/DDBJ whole genome shotgun (WGS) entry which is preliminary data.</text>
</comment>
<dbReference type="Gene3D" id="2.60.120.200">
    <property type="match status" value="1"/>
</dbReference>
<dbReference type="AlphaFoldDB" id="A0A430JJM5"/>
<feature type="domain" description="SLH" evidence="4">
    <location>
        <begin position="919"/>
        <end position="977"/>
    </location>
</feature>
<evidence type="ECO:0000256" key="2">
    <source>
        <dbReference type="SAM" id="SignalP"/>
    </source>
</evidence>
<dbReference type="EMBL" id="RXHU01000011">
    <property type="protein sequence ID" value="RTE11254.1"/>
    <property type="molecule type" value="Genomic_DNA"/>
</dbReference>
<dbReference type="CDD" id="cd00063">
    <property type="entry name" value="FN3"/>
    <property type="match status" value="1"/>
</dbReference>
<evidence type="ECO:0000259" key="3">
    <source>
        <dbReference type="PROSITE" id="PS50853"/>
    </source>
</evidence>
<keyword evidence="2" id="KW-0732">Signal</keyword>
<keyword evidence="6" id="KW-1185">Reference proteome</keyword>
<dbReference type="PROSITE" id="PS50853">
    <property type="entry name" value="FN3"/>
    <property type="match status" value="1"/>
</dbReference>
<dbReference type="PROSITE" id="PS51272">
    <property type="entry name" value="SLH"/>
    <property type="match status" value="3"/>
</dbReference>
<feature type="domain" description="Fibronectin type-III" evidence="3">
    <location>
        <begin position="735"/>
        <end position="827"/>
    </location>
</feature>
<organism evidence="5 6">
    <name type="scientific">Paenibacillus whitsoniae</name>
    <dbReference type="NCBI Taxonomy" id="2496558"/>
    <lineage>
        <taxon>Bacteria</taxon>
        <taxon>Bacillati</taxon>
        <taxon>Bacillota</taxon>
        <taxon>Bacilli</taxon>
        <taxon>Bacillales</taxon>
        <taxon>Paenibacillaceae</taxon>
        <taxon>Paenibacillus</taxon>
    </lineage>
</organism>
<sequence>MNRKQKYMAMTLAGSLFLNVFGLIVGTAFAAATVGTDENFNSLPVGNFSAPNWTPTLTPDGSIRVVADAADPANKSVRLEKTTTTATSNLTLDRKNLSVSGKAIIGYRLKTDETTGTKSAPYVYGAGTSYNMISLSVVGANINAYNGSSSSAILTGFQAGKWYNIQFVLDTVTKKYDAYIDGVKKATAFSFRDTTANTDTLTLIRYSMDKAQQGTIQFDDLFVDQLPDSLSMESAYHLSLNSAHASQVSAVYSDHSVDITDNVTYSSSNSSIAAVDASGNVKGNALGTAVITASFGGLTATSTVTVTPGNVLNDVQLDQADYLLNEGQQLISVLTAVYSSGPIQANGLPGAVFVSSNPAVAYVDVSSGLIQALHYGTSVLTATYGDKTATSTITVLPILQNLNLVSPGSGGMDLSIGGSAASVTKAVYSDGQTYDITQLAAYQSANHEVADVDAQGKVVALAQGSTVITVTYGAQSVTFPVRVSSLKLDQTAYSLAIGALHATVVSRLNADGSEIDVTSQSTFQVEDPSILQVDATGKVTALRSGTTRVIVGYGSAMATVTITVVGEGASQDFTLRTSHNDSTIQVKVAAGTVSGQDVQGPIYAVRTQLQWDPNELQLLNVRPELFIGTTSQVTATDTLYELGNQPTGYQSMVTTGAGIVDYLATKVGNADETSASSHTGIATLEFQVQHPGATVQFRVQDMHVAILNQDQVIQVIPSSILAGTKVDIIPPAWPANRQVTADQVGYHGASLTWTEATDEVGVTQYRIYNGSSLIATVDGSARSYTVTELQEGTSYTFSVQAGDAEDNWTTDGPSVTVRTLSEDTPSTPPAGVPATPPKEEKPNPSVPSQPKEPVVTPFKDVTPSYNWASKAIETLTAKGIIQGTSPTTFEPGKTASRADIITLIVRALGIKADLKENFKDVAPDDYYYQPMGVAKALGIVNGTGENIALPEQAISRQDLIVLIVRALQASQPLNVQGNETVLLKFKDAQLVAPYARTSMAFMIELGLVEGDGVDLNPQGTASRAEIAVILARVMDRFNLLKNK</sequence>
<dbReference type="OrthoDB" id="3333873at2"/>
<accession>A0A430JJM5</accession>
<feature type="compositionally biased region" description="Pro residues" evidence="1">
    <location>
        <begin position="826"/>
        <end position="836"/>
    </location>
</feature>
<dbReference type="InterPro" id="IPR008964">
    <property type="entry name" value="Invasin/intimin_cell_adhesion"/>
</dbReference>